<dbReference type="GO" id="GO:0005886">
    <property type="term" value="C:plasma membrane"/>
    <property type="evidence" value="ECO:0007669"/>
    <property type="project" value="TreeGrafter"/>
</dbReference>
<comment type="caution">
    <text evidence="2">The sequence shown here is derived from an EMBL/GenBank/DDBJ whole genome shotgun (WGS) entry which is preliminary data.</text>
</comment>
<feature type="transmembrane region" description="Helical" evidence="1">
    <location>
        <begin position="144"/>
        <end position="173"/>
    </location>
</feature>
<gene>
    <name evidence="2" type="ORF">A11A3_10551</name>
</gene>
<name>L0WD92_9GAMM</name>
<dbReference type="Proteomes" id="UP000010164">
    <property type="component" value="Unassembled WGS sequence"/>
</dbReference>
<evidence type="ECO:0000256" key="1">
    <source>
        <dbReference type="SAM" id="Phobius"/>
    </source>
</evidence>
<dbReference type="PANTHER" id="PTHR34980">
    <property type="entry name" value="INNER MEMBRANE PROTEIN-RELATED-RELATED"/>
    <property type="match status" value="1"/>
</dbReference>
<dbReference type="PANTHER" id="PTHR34980:SF3">
    <property type="entry name" value="BLR8105 PROTEIN"/>
    <property type="match status" value="1"/>
</dbReference>
<dbReference type="AlphaFoldDB" id="L0WD92"/>
<dbReference type="STRING" id="1177179.A11A3_10551"/>
<organism evidence="2 3">
    <name type="scientific">Alcanivorax hongdengensis A-11-3</name>
    <dbReference type="NCBI Taxonomy" id="1177179"/>
    <lineage>
        <taxon>Bacteria</taxon>
        <taxon>Pseudomonadati</taxon>
        <taxon>Pseudomonadota</taxon>
        <taxon>Gammaproteobacteria</taxon>
        <taxon>Oceanospirillales</taxon>
        <taxon>Alcanivoracaceae</taxon>
        <taxon>Alcanivorax</taxon>
    </lineage>
</organism>
<proteinExistence type="predicted"/>
<dbReference type="InterPro" id="IPR008523">
    <property type="entry name" value="DUF805"/>
</dbReference>
<feature type="transmembrane region" description="Helical" evidence="1">
    <location>
        <begin position="72"/>
        <end position="93"/>
    </location>
</feature>
<dbReference type="OrthoDB" id="9812349at2"/>
<reference evidence="2 3" key="1">
    <citation type="journal article" date="2012" name="J. Bacteriol.">
        <title>Genome Sequence of the Alkane-Degrading Bacterium Alcanivorax hongdengensis Type Strain A-11-3.</title>
        <authorList>
            <person name="Lai Q."/>
            <person name="Shao Z."/>
        </authorList>
    </citation>
    <scope>NUCLEOTIDE SEQUENCE [LARGE SCALE GENOMIC DNA]</scope>
    <source>
        <strain evidence="2 3">A-11-3</strain>
    </source>
</reference>
<keyword evidence="1" id="KW-0472">Membrane</keyword>
<keyword evidence="1" id="KW-0812">Transmembrane</keyword>
<protein>
    <recommendedName>
        <fullName evidence="4">DUF805 domain-containing protein</fullName>
    </recommendedName>
</protein>
<evidence type="ECO:0000313" key="3">
    <source>
        <dbReference type="Proteomes" id="UP000010164"/>
    </source>
</evidence>
<dbReference type="EMBL" id="AMRJ01000015">
    <property type="protein sequence ID" value="EKF74092.1"/>
    <property type="molecule type" value="Genomic_DNA"/>
</dbReference>
<sequence length="199" mass="21953">MGARRHRDDAPVFRPGYQGQGHLIYEPVSALSFQQRLGRLRFACYQFTAALIAGLLGTLAFLVGQAVNHPVLFAWLAGAVALVMVVYQTGLIVRRLHDMDRSGWLTVLMLVPLLNLLFQLFLYLGDGSSAMNRHGTPNPPPSILVNVIGGLLWLVNVLSLVVVISVLLIGWFAPHWLGPEGANLHQYLSDLRHGDIKMP</sequence>
<dbReference type="PATRIC" id="fig|1177179.3.peg.2100"/>
<evidence type="ECO:0008006" key="4">
    <source>
        <dbReference type="Google" id="ProtNLM"/>
    </source>
</evidence>
<dbReference type="eggNOG" id="COG3152">
    <property type="taxonomic scope" value="Bacteria"/>
</dbReference>
<keyword evidence="3" id="KW-1185">Reference proteome</keyword>
<feature type="transmembrane region" description="Helical" evidence="1">
    <location>
        <begin position="105"/>
        <end position="124"/>
    </location>
</feature>
<accession>L0WD92</accession>
<keyword evidence="1" id="KW-1133">Transmembrane helix</keyword>
<feature type="transmembrane region" description="Helical" evidence="1">
    <location>
        <begin position="42"/>
        <end position="66"/>
    </location>
</feature>
<dbReference type="Pfam" id="PF05656">
    <property type="entry name" value="DUF805"/>
    <property type="match status" value="1"/>
</dbReference>
<evidence type="ECO:0000313" key="2">
    <source>
        <dbReference type="EMBL" id="EKF74092.1"/>
    </source>
</evidence>
<dbReference type="RefSeq" id="WP_008929287.1">
    <property type="nucleotide sequence ID" value="NZ_AMRJ01000015.1"/>
</dbReference>